<dbReference type="Gene3D" id="3.50.50.60">
    <property type="entry name" value="FAD/NAD(P)-binding domain"/>
    <property type="match status" value="2"/>
</dbReference>
<protein>
    <submittedName>
        <fullName evidence="2">FAD-dependent oxidoreductase</fullName>
    </submittedName>
</protein>
<dbReference type="OrthoDB" id="9789960at2"/>
<dbReference type="PANTHER" id="PTHR46313:SF3">
    <property type="entry name" value="PROLYCOPENE ISOMERASE, CHLOROPLASTIC"/>
    <property type="match status" value="1"/>
</dbReference>
<reference evidence="2 3" key="1">
    <citation type="submission" date="2015-01" db="EMBL/GenBank/DDBJ databases">
        <title>Genome sequence of Jeotgalibacillus alimentarius.</title>
        <authorList>
            <person name="Goh K.M."/>
            <person name="Chan K.-G."/>
            <person name="Yaakop A.S."/>
            <person name="Ee R."/>
            <person name="Gan H.M."/>
            <person name="Chan C.S."/>
        </authorList>
    </citation>
    <scope>NUCLEOTIDE SEQUENCE [LARGE SCALE GENOMIC DNA]</scope>
    <source>
        <strain evidence="2 3">YKJ-13</strain>
    </source>
</reference>
<evidence type="ECO:0000259" key="1">
    <source>
        <dbReference type="Pfam" id="PF01593"/>
    </source>
</evidence>
<proteinExistence type="predicted"/>
<feature type="domain" description="Amine oxidase" evidence="1">
    <location>
        <begin position="13"/>
        <end position="482"/>
    </location>
</feature>
<dbReference type="PANTHER" id="PTHR46313">
    <property type="match status" value="1"/>
</dbReference>
<dbReference type="Proteomes" id="UP000031950">
    <property type="component" value="Unassembled WGS sequence"/>
</dbReference>
<keyword evidence="3" id="KW-1185">Reference proteome</keyword>
<organism evidence="2 3">
    <name type="scientific">Jeotgalibacillus alimentarius</name>
    <dbReference type="NCBI Taxonomy" id="135826"/>
    <lineage>
        <taxon>Bacteria</taxon>
        <taxon>Bacillati</taxon>
        <taxon>Bacillota</taxon>
        <taxon>Bacilli</taxon>
        <taxon>Bacillales</taxon>
        <taxon>Caryophanaceae</taxon>
        <taxon>Jeotgalibacillus</taxon>
    </lineage>
</organism>
<dbReference type="Pfam" id="PF01593">
    <property type="entry name" value="Amino_oxidase"/>
    <property type="match status" value="1"/>
</dbReference>
<dbReference type="SUPFAM" id="SSF51905">
    <property type="entry name" value="FAD/NAD(P)-binding domain"/>
    <property type="match status" value="1"/>
</dbReference>
<name>A0A0C2SBZ2_9BACL</name>
<dbReference type="GO" id="GO:0016491">
    <property type="term" value="F:oxidoreductase activity"/>
    <property type="evidence" value="ECO:0007669"/>
    <property type="project" value="InterPro"/>
</dbReference>
<dbReference type="InterPro" id="IPR045892">
    <property type="entry name" value="CrtISO-like"/>
</dbReference>
<dbReference type="EMBL" id="JXRQ01000015">
    <property type="protein sequence ID" value="KIL51469.1"/>
    <property type="molecule type" value="Genomic_DNA"/>
</dbReference>
<dbReference type="InterPro" id="IPR036188">
    <property type="entry name" value="FAD/NAD-bd_sf"/>
</dbReference>
<evidence type="ECO:0000313" key="2">
    <source>
        <dbReference type="EMBL" id="KIL51469.1"/>
    </source>
</evidence>
<comment type="caution">
    <text evidence="2">The sequence shown here is derived from an EMBL/GenBank/DDBJ whole genome shotgun (WGS) entry which is preliminary data.</text>
</comment>
<dbReference type="RefSeq" id="WP_041121594.1">
    <property type="nucleotide sequence ID" value="NZ_JXRQ01000015.1"/>
</dbReference>
<dbReference type="PATRIC" id="fig|135826.4.peg.976"/>
<dbReference type="InterPro" id="IPR002937">
    <property type="entry name" value="Amino_oxidase"/>
</dbReference>
<sequence length="496" mass="55626">MAREEIIVIGGGIGGLTAGAMLAQSGKSVTILEASREWGGCAGKFQRHKFLYASGATLGMGLEKGGIHERIFRHLGIKTDAVRLENVMKIKQADRTLTFYADRRKHVQAMQHAFPSHSDNIAAFYQEVYQQAAKIRLLMKKLPILPVKTGKEAYELLTSLQPAHVTLTPGFFKTVHSLLKKHHLLDCRDFVHFLDGQLIDSMQTTTKDCAMLMGVLALDIYHEGAYYVPGGLYRFAEELVEAAKRNGAKAILGRRVTEVRKAGDRYEVEDHRGNIRTADHVICNAPIQALPQIMHQDLYELLSPGLKKRSNEDTWGTMTLYISLDETHLPDDFPLFQQLMNPGTHSHDEGNHLFLSISAQDDRKRAPEGFRTLTVSTHINLDNWKTKSQYDFNKAAFIDKMLNTIRHYYPTIDQAIVDLYPGAPKAWERFPHRPGGVVGGFAQTRSHSLFLSLSHRTSLKNFWLCGDSVFPGGGTIGVSVSGYHCYHSITGRRLIQ</sequence>
<dbReference type="AlphaFoldDB" id="A0A0C2SBZ2"/>
<dbReference type="GO" id="GO:0016116">
    <property type="term" value="P:carotenoid metabolic process"/>
    <property type="evidence" value="ECO:0007669"/>
    <property type="project" value="InterPro"/>
</dbReference>
<evidence type="ECO:0000313" key="3">
    <source>
        <dbReference type="Proteomes" id="UP000031950"/>
    </source>
</evidence>
<dbReference type="STRING" id="135826.KP77_09810"/>
<accession>A0A0C2SBZ2</accession>
<gene>
    <name evidence="2" type="ORF">KP77_09810</name>
</gene>